<gene>
    <name evidence="1" type="ORF">FIBRA_06729</name>
</gene>
<dbReference type="AlphaFoldDB" id="J4GCC1"/>
<dbReference type="GeneID" id="24099459"/>
<proteinExistence type="predicted"/>
<evidence type="ECO:0000313" key="2">
    <source>
        <dbReference type="Proteomes" id="UP000006352"/>
    </source>
</evidence>
<organism evidence="1 2">
    <name type="scientific">Fibroporia radiculosa</name>
    <dbReference type="NCBI Taxonomy" id="599839"/>
    <lineage>
        <taxon>Eukaryota</taxon>
        <taxon>Fungi</taxon>
        <taxon>Dikarya</taxon>
        <taxon>Basidiomycota</taxon>
        <taxon>Agaricomycotina</taxon>
        <taxon>Agaricomycetes</taxon>
        <taxon>Polyporales</taxon>
        <taxon>Fibroporiaceae</taxon>
        <taxon>Fibroporia</taxon>
    </lineage>
</organism>
<evidence type="ECO:0000313" key="1">
    <source>
        <dbReference type="EMBL" id="CCM04548.1"/>
    </source>
</evidence>
<dbReference type="STRING" id="599839.J4GCC1"/>
<protein>
    <submittedName>
        <fullName evidence="1">Uncharacterized protein</fullName>
    </submittedName>
</protein>
<name>J4GCC1_9APHY</name>
<reference evidence="1 2" key="1">
    <citation type="journal article" date="2012" name="Appl. Environ. Microbiol.">
        <title>Short-read sequencing for genomic analysis of the brown rot fungus Fibroporia radiculosa.</title>
        <authorList>
            <person name="Tang J.D."/>
            <person name="Perkins A.D."/>
            <person name="Sonstegard T.S."/>
            <person name="Schroeder S.G."/>
            <person name="Burgess S.C."/>
            <person name="Diehl S.V."/>
        </authorList>
    </citation>
    <scope>NUCLEOTIDE SEQUENCE [LARGE SCALE GENOMIC DNA]</scope>
    <source>
        <strain evidence="1 2">TFFH 294</strain>
    </source>
</reference>
<dbReference type="OrthoDB" id="2796369at2759"/>
<keyword evidence="2" id="KW-1185">Reference proteome</keyword>
<sequence length="467" mass="52706">MAAEYTPYFDGMNKGQGFNTFTQELCLNHAVTVESGSPPPPTPFKRSYDSVEINSYEELTKSLHITAGAAITGWGQSGKVDVEYLDRESFEKSDITFEVKVDVEHQGRTTNDYSFNWTDPPNPNTTYGDRFISGFVEGGHFYALVSITSFNQSQSQKVKEAAQVTMTMYGTSGEVSQEVERAIETLKQNSTIRISINETSGGKRKDTPGEEDLKSIKQLADEFYKNAEQHHYVRWAILEKYVNIPNFKNAFQPFDYFVAIQKSFFFLDDFSKYMYFKSMIQDVPDNKFIDGHFQKAGFEKIRTDQIELIRKKAWSFRIDVLRAIKTLSYIAQRMPTRDGNYSDSIRPTLQTGATKLFDVKVYDFNAVDGSTVVSFASSTAGDGFTAMIGMRATGIPGMKEDSHFYIFESKENQLSQEPVRVAVSGLSSRNYLRLSRESVPRDPVFHREIAAAGPKNSGLFSFYVAGA</sequence>
<dbReference type="Proteomes" id="UP000006352">
    <property type="component" value="Unassembled WGS sequence"/>
</dbReference>
<accession>J4GCC1</accession>
<dbReference type="HOGENOM" id="CLU_042680_0_0_1"/>
<dbReference type="InParanoid" id="J4GCC1"/>
<dbReference type="RefSeq" id="XP_012183831.1">
    <property type="nucleotide sequence ID" value="XM_012328441.1"/>
</dbReference>
<dbReference type="EMBL" id="HE797160">
    <property type="protein sequence ID" value="CCM04548.1"/>
    <property type="molecule type" value="Genomic_DNA"/>
</dbReference>
<dbReference type="Pfam" id="PF01209">
    <property type="entry name" value="Ubie_methyltran"/>
    <property type="match status" value="1"/>
</dbReference>